<evidence type="ECO:0000256" key="9">
    <source>
        <dbReference type="SAM" id="Coils"/>
    </source>
</evidence>
<evidence type="ECO:0000256" key="4">
    <source>
        <dbReference type="ARBA" id="ARBA00023015"/>
    </source>
</evidence>
<dbReference type="InterPro" id="IPR009057">
    <property type="entry name" value="Homeodomain-like_sf"/>
</dbReference>
<dbReference type="GO" id="GO:0006357">
    <property type="term" value="P:regulation of transcription by RNA polymerase II"/>
    <property type="evidence" value="ECO:0007669"/>
    <property type="project" value="TreeGrafter"/>
</dbReference>
<feature type="compositionally biased region" description="Polar residues" evidence="10">
    <location>
        <begin position="412"/>
        <end position="422"/>
    </location>
</feature>
<evidence type="ECO:0000256" key="5">
    <source>
        <dbReference type="ARBA" id="ARBA00023054"/>
    </source>
</evidence>
<dbReference type="FunFam" id="1.20.58.1880:FF:000001">
    <property type="entry name" value="REST corepressor 1"/>
    <property type="match status" value="1"/>
</dbReference>
<dbReference type="Pfam" id="PF00249">
    <property type="entry name" value="Myb_DNA-binding"/>
    <property type="match status" value="2"/>
</dbReference>
<dbReference type="InterPro" id="IPR000949">
    <property type="entry name" value="ELM2_dom"/>
</dbReference>
<evidence type="ECO:0000256" key="2">
    <source>
        <dbReference type="ARBA" id="ARBA00022491"/>
    </source>
</evidence>
<keyword evidence="3" id="KW-0677">Repeat</keyword>
<feature type="region of interest" description="Disordered" evidence="10">
    <location>
        <begin position="394"/>
        <end position="438"/>
    </location>
</feature>
<dbReference type="GO" id="GO:0005667">
    <property type="term" value="C:transcription regulator complex"/>
    <property type="evidence" value="ECO:0007669"/>
    <property type="project" value="TreeGrafter"/>
</dbReference>
<dbReference type="Gene3D" id="1.10.10.60">
    <property type="entry name" value="Homeodomain-like"/>
    <property type="match status" value="1"/>
</dbReference>
<dbReference type="GO" id="GO:0000118">
    <property type="term" value="C:histone deacetylase complex"/>
    <property type="evidence" value="ECO:0007669"/>
    <property type="project" value="TreeGrafter"/>
</dbReference>
<evidence type="ECO:0000313" key="13">
    <source>
        <dbReference type="Ensembl" id="ENSCCRP00000050467.2"/>
    </source>
</evidence>
<dbReference type="Pfam" id="PF20878">
    <property type="entry name" value="REST_helical"/>
    <property type="match status" value="1"/>
</dbReference>
<dbReference type="PANTHER" id="PTHR16089:SF11">
    <property type="entry name" value="REST COREPRESSOR 1"/>
    <property type="match status" value="1"/>
</dbReference>
<evidence type="ECO:0000259" key="12">
    <source>
        <dbReference type="PROSITE" id="PS51293"/>
    </source>
</evidence>
<keyword evidence="6" id="KW-0804">Transcription</keyword>
<dbReference type="InterPro" id="IPR001005">
    <property type="entry name" value="SANT/Myb"/>
</dbReference>
<reference evidence="13" key="2">
    <citation type="submission" date="2025-09" db="UniProtKB">
        <authorList>
            <consortium name="Ensembl"/>
        </authorList>
    </citation>
    <scope>IDENTIFICATION</scope>
</reference>
<dbReference type="SMART" id="SM00717">
    <property type="entry name" value="SANT"/>
    <property type="match status" value="2"/>
</dbReference>
<evidence type="ECO:0000256" key="6">
    <source>
        <dbReference type="ARBA" id="ARBA00023163"/>
    </source>
</evidence>
<organism evidence="13 14">
    <name type="scientific">Cyprinus carpio carpio</name>
    <dbReference type="NCBI Taxonomy" id="630221"/>
    <lineage>
        <taxon>Eukaryota</taxon>
        <taxon>Metazoa</taxon>
        <taxon>Chordata</taxon>
        <taxon>Craniata</taxon>
        <taxon>Vertebrata</taxon>
        <taxon>Euteleostomi</taxon>
        <taxon>Actinopterygii</taxon>
        <taxon>Neopterygii</taxon>
        <taxon>Teleostei</taxon>
        <taxon>Ostariophysi</taxon>
        <taxon>Cypriniformes</taxon>
        <taxon>Cyprinidae</taxon>
        <taxon>Cyprininae</taxon>
        <taxon>Cyprinus</taxon>
    </lineage>
</organism>
<feature type="region of interest" description="Disordered" evidence="10">
    <location>
        <begin position="1"/>
        <end position="59"/>
    </location>
</feature>
<dbReference type="Ensembl" id="ENSCCRT00000054676.2">
    <property type="protein sequence ID" value="ENSCCRP00000050467.2"/>
    <property type="gene ID" value="ENSCCRG00000026947.2"/>
</dbReference>
<feature type="compositionally biased region" description="Basic and acidic residues" evidence="10">
    <location>
        <begin position="394"/>
        <end position="409"/>
    </location>
</feature>
<dbReference type="AlphaFoldDB" id="A0A8C1HHK0"/>
<evidence type="ECO:0000256" key="3">
    <source>
        <dbReference type="ARBA" id="ARBA00022737"/>
    </source>
</evidence>
<evidence type="ECO:0000256" key="8">
    <source>
        <dbReference type="ARBA" id="ARBA00038011"/>
    </source>
</evidence>
<dbReference type="GeneTree" id="ENSGT00940000155654"/>
<reference evidence="13" key="1">
    <citation type="submission" date="2025-08" db="UniProtKB">
        <authorList>
            <consortium name="Ensembl"/>
        </authorList>
    </citation>
    <scope>IDENTIFICATION</scope>
</reference>
<dbReference type="Proteomes" id="UP001108240">
    <property type="component" value="Unplaced"/>
</dbReference>
<keyword evidence="7" id="KW-0539">Nucleus</keyword>
<accession>A0A8C1HHK0</accession>
<dbReference type="FunFam" id="4.10.1240.50:FF:000002">
    <property type="entry name" value="REST corepressor isoform X1"/>
    <property type="match status" value="1"/>
</dbReference>
<feature type="domain" description="SANT" evidence="12">
    <location>
        <begin position="121"/>
        <end position="172"/>
    </location>
</feature>
<proteinExistence type="inferred from homology"/>
<evidence type="ECO:0000256" key="1">
    <source>
        <dbReference type="ARBA" id="ARBA00004123"/>
    </source>
</evidence>
<comment type="similarity">
    <text evidence="8">Belongs to the CoREST family.</text>
</comment>
<name>A0A8C1HHK0_CYPCA</name>
<sequence length="438" mass="49584">MPAMLEKGTTEISGKRRGRNSVNNPTKSFTSNGNSNNSWEEGSSGSSSDDEHEVAKASQERDNLGMLVWFPNPSIPETKLDEYIAIAKEKHGYNMEQALGMLFWHKHNIEKSLADLPNFTPFPDEWTVEDKVLFEQGFSFHGKTFHRIQQMLPDKSIASLVRFYYSWKKTRSKTSVMDRHARKQKREREESDDGEENSCISPGDAEFEPNKDEKKEGMSGPEKQDSKPAVVQKPPNLAEKSMHVKKEVQGLAGRNLHRAKKKPPKGMHLNSDDVAAMSSSGPAAVSVLRQLDMELIAIKRQIQNIKQNNSALREKLDTGLDEFRPSEANQKFNTRWTTEEQLLAVQAIRKYGRDFQAISDVIGNKSVVQVKNFFVNYRRRFNLDEVLQEWEAEHGVEGRKGLDEEKMEVSSEEGTTPGPSENQAEEPAAMETQNPSVS</sequence>
<keyword evidence="2" id="KW-0678">Repressor</keyword>
<dbReference type="PANTHER" id="PTHR16089">
    <property type="entry name" value="REST COREPRESSOR COREST PROTEIN-RELATED"/>
    <property type="match status" value="1"/>
</dbReference>
<keyword evidence="14" id="KW-1185">Reference proteome</keyword>
<protein>
    <submittedName>
        <fullName evidence="13">REST corepressor 1</fullName>
    </submittedName>
</protein>
<keyword evidence="5 9" id="KW-0175">Coiled coil</keyword>
<feature type="coiled-coil region" evidence="9">
    <location>
        <begin position="288"/>
        <end position="322"/>
    </location>
</feature>
<feature type="compositionally biased region" description="Low complexity" evidence="10">
    <location>
        <begin position="31"/>
        <end position="47"/>
    </location>
</feature>
<dbReference type="PROSITE" id="PS51156">
    <property type="entry name" value="ELM2"/>
    <property type="match status" value="1"/>
</dbReference>
<dbReference type="InterPro" id="IPR049048">
    <property type="entry name" value="REST_helical"/>
</dbReference>
<evidence type="ECO:0000313" key="14">
    <source>
        <dbReference type="Proteomes" id="UP001108240"/>
    </source>
</evidence>
<dbReference type="PROSITE" id="PS51293">
    <property type="entry name" value="SANT"/>
    <property type="match status" value="2"/>
</dbReference>
<keyword evidence="4" id="KW-0805">Transcription regulation</keyword>
<comment type="subcellular location">
    <subcellularLocation>
        <location evidence="1">Nucleus</location>
    </subcellularLocation>
</comment>
<feature type="domain" description="SANT" evidence="12">
    <location>
        <begin position="331"/>
        <end position="382"/>
    </location>
</feature>
<dbReference type="InterPro" id="IPR051066">
    <property type="entry name" value="Trans_reg/Corepressor"/>
</dbReference>
<feature type="domain" description="ELM2" evidence="11">
    <location>
        <begin position="18"/>
        <end position="120"/>
    </location>
</feature>
<evidence type="ECO:0000259" key="11">
    <source>
        <dbReference type="PROSITE" id="PS51156"/>
    </source>
</evidence>
<evidence type="ECO:0000256" key="7">
    <source>
        <dbReference type="ARBA" id="ARBA00023242"/>
    </source>
</evidence>
<dbReference type="Gene3D" id="1.20.58.1880">
    <property type="match status" value="1"/>
</dbReference>
<feature type="compositionally biased region" description="Polar residues" evidence="10">
    <location>
        <begin position="20"/>
        <end position="30"/>
    </location>
</feature>
<dbReference type="FunFam" id="1.10.10.60:FF:000033">
    <property type="entry name" value="REST corepressor 3"/>
    <property type="match status" value="1"/>
</dbReference>
<feature type="compositionally biased region" description="Basic and acidic residues" evidence="10">
    <location>
        <begin position="208"/>
        <end position="226"/>
    </location>
</feature>
<feature type="region of interest" description="Disordered" evidence="10">
    <location>
        <begin position="175"/>
        <end position="275"/>
    </location>
</feature>
<dbReference type="CDD" id="cd00167">
    <property type="entry name" value="SANT"/>
    <property type="match status" value="1"/>
</dbReference>
<feature type="compositionally biased region" description="Basic residues" evidence="10">
    <location>
        <begin position="255"/>
        <end position="265"/>
    </location>
</feature>
<dbReference type="InterPro" id="IPR017884">
    <property type="entry name" value="SANT_dom"/>
</dbReference>
<dbReference type="GO" id="GO:0003714">
    <property type="term" value="F:transcription corepressor activity"/>
    <property type="evidence" value="ECO:0007669"/>
    <property type="project" value="TreeGrafter"/>
</dbReference>
<evidence type="ECO:0000256" key="10">
    <source>
        <dbReference type="SAM" id="MobiDB-lite"/>
    </source>
</evidence>
<dbReference type="SUPFAM" id="SSF46689">
    <property type="entry name" value="Homeodomain-like"/>
    <property type="match status" value="2"/>
</dbReference>